<keyword evidence="7 8" id="KW-0539">Nucleus</keyword>
<feature type="active site" description="Proton acceptor" evidence="8">
    <location>
        <position position="158"/>
    </location>
</feature>
<keyword evidence="4 8" id="KW-0489">Methyltransferase</keyword>
<feature type="compositionally biased region" description="Acidic residues" evidence="9">
    <location>
        <begin position="581"/>
        <end position="592"/>
    </location>
</feature>
<feature type="compositionally biased region" description="Basic residues" evidence="9">
    <location>
        <begin position="966"/>
        <end position="984"/>
    </location>
</feature>
<evidence type="ECO:0000256" key="8">
    <source>
        <dbReference type="HAMAP-Rule" id="MF_03163"/>
    </source>
</evidence>
<feature type="binding site" evidence="8">
    <location>
        <position position="118"/>
    </location>
    <ligand>
        <name>S-adenosyl-L-methionine</name>
        <dbReference type="ChEBI" id="CHEBI:59789"/>
    </ligand>
</feature>
<evidence type="ECO:0000259" key="11">
    <source>
        <dbReference type="Pfam" id="PF07780"/>
    </source>
</evidence>
<dbReference type="GO" id="GO:0000463">
    <property type="term" value="P:maturation of LSU-rRNA from tricistronic rRNA transcript (SSU-rRNA, 5.8S rRNA, LSU-rRNA)"/>
    <property type="evidence" value="ECO:0007669"/>
    <property type="project" value="TreeGrafter"/>
</dbReference>
<dbReference type="Pfam" id="PF07780">
    <property type="entry name" value="Spb1_C"/>
    <property type="match status" value="1"/>
</dbReference>
<dbReference type="GO" id="GO:0000466">
    <property type="term" value="P:maturation of 5.8S rRNA from tricistronic rRNA transcript (SSU-rRNA, 5.8S rRNA, LSU-rRNA)"/>
    <property type="evidence" value="ECO:0007669"/>
    <property type="project" value="TreeGrafter"/>
</dbReference>
<feature type="domain" description="Ribosomal RNA methyltransferase FtsJ" evidence="10">
    <location>
        <begin position="25"/>
        <end position="201"/>
    </location>
</feature>
<dbReference type="InterPro" id="IPR012920">
    <property type="entry name" value="rRNA_MeTfrase_SPB1-like_C"/>
</dbReference>
<feature type="domain" description="DUF3381" evidence="12">
    <location>
        <begin position="268"/>
        <end position="426"/>
    </location>
</feature>
<dbReference type="InterPro" id="IPR024576">
    <property type="entry name" value="rRNA_MeTfrase_Spb1_DUF3381"/>
</dbReference>
<feature type="binding site" evidence="8">
    <location>
        <position position="59"/>
    </location>
    <ligand>
        <name>S-adenosyl-L-methionine</name>
        <dbReference type="ChEBI" id="CHEBI:59789"/>
    </ligand>
</feature>
<feature type="compositionally biased region" description="Acidic residues" evidence="9">
    <location>
        <begin position="688"/>
        <end position="759"/>
    </location>
</feature>
<evidence type="ECO:0000256" key="9">
    <source>
        <dbReference type="SAM" id="MobiDB-lite"/>
    </source>
</evidence>
<dbReference type="SUPFAM" id="SSF53335">
    <property type="entry name" value="S-adenosyl-L-methionine-dependent methyltransferases"/>
    <property type="match status" value="1"/>
</dbReference>
<comment type="caution">
    <text evidence="13">The sequence shown here is derived from an EMBL/GenBank/DDBJ whole genome shotgun (WGS) entry which is preliminary data.</text>
</comment>
<evidence type="ECO:0000256" key="5">
    <source>
        <dbReference type="ARBA" id="ARBA00022679"/>
    </source>
</evidence>
<dbReference type="PANTHER" id="PTHR10920:SF13">
    <property type="entry name" value="PRE-RRNA 2'-O-RIBOSE RNA METHYLTRANSFERASE FTSJ3"/>
    <property type="match status" value="1"/>
</dbReference>
<dbReference type="Pfam" id="PF01728">
    <property type="entry name" value="FtsJ"/>
    <property type="match status" value="1"/>
</dbReference>
<dbReference type="GO" id="GO:0008650">
    <property type="term" value="F:rRNA (uridine-2'-O-)-methyltransferase activity"/>
    <property type="evidence" value="ECO:0007669"/>
    <property type="project" value="TreeGrafter"/>
</dbReference>
<dbReference type="HAMAP" id="MF_03163">
    <property type="entry name" value="RNA_methyltr_E_SPB1"/>
    <property type="match status" value="1"/>
</dbReference>
<accession>A0AAN6GLT6</accession>
<keyword evidence="6 8" id="KW-0949">S-adenosyl-L-methionine</keyword>
<feature type="compositionally biased region" description="Polar residues" evidence="9">
    <location>
        <begin position="658"/>
        <end position="668"/>
    </location>
</feature>
<feature type="compositionally biased region" description="Basic and acidic residues" evidence="9">
    <location>
        <begin position="526"/>
        <end position="566"/>
    </location>
</feature>
<proteinExistence type="inferred from homology"/>
<name>A0AAN6GLT6_9BASI</name>
<evidence type="ECO:0000313" key="13">
    <source>
        <dbReference type="EMBL" id="KAK0547389.1"/>
    </source>
</evidence>
<keyword evidence="14" id="KW-1185">Reference proteome</keyword>
<feature type="region of interest" description="Disordered" evidence="9">
    <location>
        <begin position="951"/>
        <end position="984"/>
    </location>
</feature>
<sequence length="984" mass="110901">MGRRDKKNAKGRLDHFYWLAKEQGYRSRAAFKLVQLNKKYNFLEHARCCIDLCAAPGGWLQVASKYMPNNSLIVGVDLVPIKPIPRCITFAEDINSYKCRDQLRNELKDWKADIVLHDGAPNVGTAWVQDAYTQSELTLQSLKLAVEFLAPGGTFVTKVFRSKDYNSLLWVFNQLFKTVEATKPASSRNVSAEIFVVCVGFKAPARIDPKFLDPQHVFKDLEPGKVTSISGDADDDDDDADSKKPLEADKIVAAAGAHAHATANVFQPEKKRRKRDGYMEGETLFKSASLHDFLRTQDPVAILGVFNEIALKLPKDASDEDKQDLEKALKHEDTTEDIRINCSDLRVLGKKDFRRLLKWRIALRIELGLEKVADTVEITEHEEPEEELDEEAQIDEELVRLNEEAARRARKERRRRNEAKARTIQKLQLSMTTPMDIGADLADEAVRGGEEEIFGLNHVDDEGRFSKRHGRTSRPNADNLIDVDGEQDSESESDGGVDQDEDEEILDSDEEREAKLLSLEGDVDDMYERYREHLQQRDAKFRAREARSKSAHREKWEGIKENHDSDSEVEDMVSKPRTGANDDDEEEAESEGGYDIVERRKMMEETYDSDDAEDDAEDAEYAAASQTPSVAPKKRKRSLQDDQPKTAVPAKTRKVHGSQASAVSTAPQSREAAIWFDNPLFKSLPGLDSDEEEDASDEDGEDGDGGDSDESDAEELDSAEESEEEEEDVDQEADSGEEVEVEENSAAEDDFEIVPQDDDALGHRNWDFDDEDIDAKKRAYIEKHGLTTAEAVTLAQQLVNRQTTKAGLIDSGFTKHNFVDKDGLPTWFLDDESKHYKANVPITKEAVQALRAKQKALDARPIKKIAEAKARKKFKAAQRLAKAQAKAESMNDTEDISEKEKAQNISKVLAKGAKKPEKKEVKLIVAKGTNRGLKGRPKGIKGRYKMVDPRMKKEIRAQKRIDKRDGKKRSSSHSQRKPRIPNGY</sequence>
<dbReference type="InterPro" id="IPR002877">
    <property type="entry name" value="RNA_MeTrfase_FtsJ_dom"/>
</dbReference>
<feature type="domain" description="Ribosomal RNA methyltransferase SPB1-like C-terminal" evidence="11">
    <location>
        <begin position="746"/>
        <end position="963"/>
    </location>
</feature>
<comment type="subcellular location">
    <subcellularLocation>
        <location evidence="1 8">Nucleus</location>
        <location evidence="1 8">Nucleolus</location>
    </subcellularLocation>
</comment>
<dbReference type="GO" id="GO:0005730">
    <property type="term" value="C:nucleolus"/>
    <property type="evidence" value="ECO:0007669"/>
    <property type="project" value="UniProtKB-SubCell"/>
</dbReference>
<evidence type="ECO:0000259" key="10">
    <source>
        <dbReference type="Pfam" id="PF01728"/>
    </source>
</evidence>
<evidence type="ECO:0000256" key="3">
    <source>
        <dbReference type="ARBA" id="ARBA00022552"/>
    </source>
</evidence>
<keyword evidence="3 8" id="KW-0698">rRNA processing</keyword>
<dbReference type="AlphaFoldDB" id="A0AAN6GLT6"/>
<feature type="binding site" evidence="8">
    <location>
        <position position="57"/>
    </location>
    <ligand>
        <name>S-adenosyl-L-methionine</name>
        <dbReference type="ChEBI" id="CHEBI:59789"/>
    </ligand>
</feature>
<feature type="compositionally biased region" description="Acidic residues" evidence="9">
    <location>
        <begin position="481"/>
        <end position="511"/>
    </location>
</feature>
<dbReference type="GO" id="GO:0016435">
    <property type="term" value="F:rRNA (guanine) methyltransferase activity"/>
    <property type="evidence" value="ECO:0007669"/>
    <property type="project" value="TreeGrafter"/>
</dbReference>
<evidence type="ECO:0000256" key="6">
    <source>
        <dbReference type="ARBA" id="ARBA00022691"/>
    </source>
</evidence>
<dbReference type="Proteomes" id="UP001176517">
    <property type="component" value="Unassembled WGS sequence"/>
</dbReference>
<dbReference type="Pfam" id="PF11861">
    <property type="entry name" value="DUF3381"/>
    <property type="match status" value="1"/>
</dbReference>
<dbReference type="FunFam" id="3.40.50.150:FF:000004">
    <property type="entry name" value="AdoMet-dependent rRNA methyltransferase SPB1"/>
    <property type="match status" value="1"/>
</dbReference>
<feature type="binding site" evidence="8">
    <location>
        <position position="93"/>
    </location>
    <ligand>
        <name>S-adenosyl-L-methionine</name>
        <dbReference type="ChEBI" id="CHEBI:59789"/>
    </ligand>
</feature>
<comment type="similarity">
    <text evidence="8">Belongs to the class I-like SAM-binding methyltransferase superfamily. RNA methyltransferase RlmE family. SPB1 subfamily.</text>
</comment>
<evidence type="ECO:0000256" key="4">
    <source>
        <dbReference type="ARBA" id="ARBA00022603"/>
    </source>
</evidence>
<keyword evidence="2 8" id="KW-0690">Ribosome biogenesis</keyword>
<dbReference type="InterPro" id="IPR050082">
    <property type="entry name" value="RNA_methyltr_RlmE"/>
</dbReference>
<evidence type="ECO:0000256" key="1">
    <source>
        <dbReference type="ARBA" id="ARBA00004604"/>
    </source>
</evidence>
<keyword evidence="5 8" id="KW-0808">Transferase</keyword>
<organism evidence="13 14">
    <name type="scientific">Tilletia horrida</name>
    <dbReference type="NCBI Taxonomy" id="155126"/>
    <lineage>
        <taxon>Eukaryota</taxon>
        <taxon>Fungi</taxon>
        <taxon>Dikarya</taxon>
        <taxon>Basidiomycota</taxon>
        <taxon>Ustilaginomycotina</taxon>
        <taxon>Exobasidiomycetes</taxon>
        <taxon>Tilletiales</taxon>
        <taxon>Tilletiaceae</taxon>
        <taxon>Tilletia</taxon>
    </lineage>
</organism>
<dbReference type="InterPro" id="IPR028589">
    <property type="entry name" value="SPB1-like"/>
</dbReference>
<dbReference type="EMBL" id="JAPDMZ010000163">
    <property type="protein sequence ID" value="KAK0547389.1"/>
    <property type="molecule type" value="Genomic_DNA"/>
</dbReference>
<evidence type="ECO:0000256" key="2">
    <source>
        <dbReference type="ARBA" id="ARBA00022517"/>
    </source>
</evidence>
<dbReference type="HAMAP" id="MF_01547">
    <property type="entry name" value="RNA_methyltr_E"/>
    <property type="match status" value="1"/>
</dbReference>
<feature type="region of interest" description="Disordered" evidence="9">
    <location>
        <begin position="462"/>
        <end position="765"/>
    </location>
</feature>
<reference evidence="13" key="1">
    <citation type="journal article" date="2023" name="PhytoFront">
        <title>Draft Genome Resources of Seven Strains of Tilletia horrida, Causal Agent of Kernel Smut of Rice.</title>
        <authorList>
            <person name="Khanal S."/>
            <person name="Antony Babu S."/>
            <person name="Zhou X.G."/>
        </authorList>
    </citation>
    <scope>NUCLEOTIDE SEQUENCE</scope>
    <source>
        <strain evidence="13">TX6</strain>
    </source>
</reference>
<evidence type="ECO:0000313" key="14">
    <source>
        <dbReference type="Proteomes" id="UP001176517"/>
    </source>
</evidence>
<feature type="compositionally biased region" description="Acidic residues" evidence="9">
    <location>
        <begin position="605"/>
        <end position="620"/>
    </location>
</feature>
<evidence type="ECO:0000256" key="7">
    <source>
        <dbReference type="ARBA" id="ARBA00023242"/>
    </source>
</evidence>
<evidence type="ECO:0000259" key="12">
    <source>
        <dbReference type="Pfam" id="PF11861"/>
    </source>
</evidence>
<dbReference type="GO" id="GO:0030687">
    <property type="term" value="C:preribosome, large subunit precursor"/>
    <property type="evidence" value="ECO:0007669"/>
    <property type="project" value="TreeGrafter"/>
</dbReference>
<gene>
    <name evidence="13" type="primary">SPB1</name>
    <name evidence="13" type="ORF">OC846_004881</name>
</gene>
<feature type="compositionally biased region" description="Basic and acidic residues" evidence="9">
    <location>
        <begin position="951"/>
        <end position="965"/>
    </location>
</feature>
<feature type="binding site" evidence="8">
    <location>
        <position position="77"/>
    </location>
    <ligand>
        <name>S-adenosyl-L-methionine</name>
        <dbReference type="ChEBI" id="CHEBI:59789"/>
    </ligand>
</feature>
<dbReference type="Gene3D" id="3.40.50.150">
    <property type="entry name" value="Vaccinia Virus protein VP39"/>
    <property type="match status" value="1"/>
</dbReference>
<dbReference type="InterPro" id="IPR015507">
    <property type="entry name" value="rRNA-MeTfrase_E"/>
</dbReference>
<dbReference type="PANTHER" id="PTHR10920">
    <property type="entry name" value="RIBOSOMAL RNA METHYLTRANSFERASE"/>
    <property type="match status" value="1"/>
</dbReference>
<protein>
    <submittedName>
        <fullName evidence="13">AdoMet-dependent rRNA methyltransferase spb1</fullName>
    </submittedName>
</protein>
<dbReference type="InterPro" id="IPR029063">
    <property type="entry name" value="SAM-dependent_MTases_sf"/>
</dbReference>